<dbReference type="GO" id="GO:0008878">
    <property type="term" value="F:glucose-1-phosphate adenylyltransferase activity"/>
    <property type="evidence" value="ECO:0007669"/>
    <property type="project" value="InterPro"/>
</dbReference>
<dbReference type="Proteomes" id="UP000267945">
    <property type="component" value="Chromosome"/>
</dbReference>
<dbReference type="AlphaFoldDB" id="A0A3Q8STS2"/>
<evidence type="ECO:0000259" key="3">
    <source>
        <dbReference type="Pfam" id="PF00483"/>
    </source>
</evidence>
<gene>
    <name evidence="5" type="primary">glgD</name>
    <name evidence="5" type="ORF">LH5_00841</name>
</gene>
<evidence type="ECO:0000313" key="5">
    <source>
        <dbReference type="EMBL" id="AZK91097.1"/>
    </source>
</evidence>
<evidence type="ECO:0000259" key="4">
    <source>
        <dbReference type="Pfam" id="PF24894"/>
    </source>
</evidence>
<dbReference type="RefSeq" id="WP_014919125.1">
    <property type="nucleotide sequence ID" value="NZ_CP019581.1"/>
</dbReference>
<dbReference type="InterPro" id="IPR011831">
    <property type="entry name" value="ADP-Glc_PPase"/>
</dbReference>
<sequence length="382" mass="43644">MKNNKMSAIFSNQHEYKELKPLTDERSLSTLAFAGKYRLMDFPLSSIVNAGINNVYALINQEKVRSYFDHLGGGKEWGLDTIGSYEYIDFYQKIIQRQVSGEPYFADIIEFLKTASYPYAVFIGNKMVGNFDLQSVLHYHQENGNKITGVFKKVKHDSLAFDDQVFVLDNNNNILANQQMMDTQKQFEYNLSLNIYIANTDWILKQLEKAQMSDSTADISKLLAALAAKYRSTAYEYTGYLRNIRDIKSYFDANMDMLDQKQFASLLQGNQKVITRIRNEVGNYYSAGSIVKNSIFGTGCRVFGEVKHSVISRRVEIDKNSWVLNSIVMSSVNIKKGAHVEYAILDKDVTIEAGVTIKGTLEKPIVIRKYDDVNDDWIRNRG</sequence>
<dbReference type="NCBIfam" id="TIGR02092">
    <property type="entry name" value="glgD"/>
    <property type="match status" value="1"/>
</dbReference>
<feature type="domain" description="Nucleotidyl transferase" evidence="3">
    <location>
        <begin position="19"/>
        <end position="259"/>
    </location>
</feature>
<dbReference type="InterPro" id="IPR011832">
    <property type="entry name" value="GlgDAde_trans"/>
</dbReference>
<dbReference type="InterPro" id="IPR056818">
    <property type="entry name" value="GlmU/GlgC-like_hexapep"/>
</dbReference>
<dbReference type="SUPFAM" id="SSF53448">
    <property type="entry name" value="Nucleotide-diphospho-sugar transferases"/>
    <property type="match status" value="1"/>
</dbReference>
<proteinExistence type="inferred from homology"/>
<dbReference type="CDD" id="cd04651">
    <property type="entry name" value="LbH_G1P_AT_C"/>
    <property type="match status" value="1"/>
</dbReference>
<dbReference type="EMBL" id="CP019581">
    <property type="protein sequence ID" value="AZK91097.1"/>
    <property type="molecule type" value="Genomic_DNA"/>
</dbReference>
<feature type="domain" description="Glucose-1-phosphate adenylyltransferase/Bifunctional protein GlmU-like C-terminal hexapeptide" evidence="4">
    <location>
        <begin position="289"/>
        <end position="357"/>
    </location>
</feature>
<dbReference type="GO" id="GO:0005978">
    <property type="term" value="P:glycogen biosynthetic process"/>
    <property type="evidence" value="ECO:0007669"/>
    <property type="project" value="UniProtKB-KW"/>
</dbReference>
<dbReference type="Gene3D" id="3.90.550.10">
    <property type="entry name" value="Spore Coat Polysaccharide Biosynthesis Protein SpsA, Chain A"/>
    <property type="match status" value="1"/>
</dbReference>
<evidence type="ECO:0000256" key="1">
    <source>
        <dbReference type="ARBA" id="ARBA00010443"/>
    </source>
</evidence>
<dbReference type="SUPFAM" id="SSF51161">
    <property type="entry name" value="Trimeric LpxA-like enzymes"/>
    <property type="match status" value="1"/>
</dbReference>
<protein>
    <submittedName>
        <fullName evidence="5">Glycogen biosynthesis protein GlgD</fullName>
    </submittedName>
</protein>
<name>A0A3Q8STS2_LACHE</name>
<dbReference type="InterPro" id="IPR029044">
    <property type="entry name" value="Nucleotide-diphossugar_trans"/>
</dbReference>
<comment type="similarity">
    <text evidence="1">Belongs to the bacterial/plant glucose-1-phosphate adenylyltransferase family.</text>
</comment>
<dbReference type="Pfam" id="PF24894">
    <property type="entry name" value="Hexapep_GlmU"/>
    <property type="match status" value="1"/>
</dbReference>
<evidence type="ECO:0000313" key="6">
    <source>
        <dbReference type="Proteomes" id="UP000267945"/>
    </source>
</evidence>
<dbReference type="Pfam" id="PF00483">
    <property type="entry name" value="NTP_transferase"/>
    <property type="match status" value="1"/>
</dbReference>
<reference evidence="5 6" key="1">
    <citation type="submission" date="2017-02" db="EMBL/GenBank/DDBJ databases">
        <title>Complete genome sequence of Lactobacillus helveticus.</title>
        <authorList>
            <person name="Kim J.F."/>
            <person name="Chung Y."/>
            <person name="Kwak M."/>
        </authorList>
    </citation>
    <scope>NUCLEOTIDE SEQUENCE [LARGE SCALE GENOMIC DNA]</scope>
    <source>
        <strain evidence="5 6">LH5</strain>
    </source>
</reference>
<dbReference type="GeneID" id="99757002"/>
<accession>A0A3Q8STS2</accession>
<organism evidence="5 6">
    <name type="scientific">Lactobacillus helveticus</name>
    <name type="common">Lactobacillus suntoryeus</name>
    <dbReference type="NCBI Taxonomy" id="1587"/>
    <lineage>
        <taxon>Bacteria</taxon>
        <taxon>Bacillati</taxon>
        <taxon>Bacillota</taxon>
        <taxon>Bacilli</taxon>
        <taxon>Lactobacillales</taxon>
        <taxon>Lactobacillaceae</taxon>
        <taxon>Lactobacillus</taxon>
    </lineage>
</organism>
<dbReference type="PANTHER" id="PTHR43523:SF6">
    <property type="entry name" value="GLYCOGEN BIOSYNTHESIS PROTEIN GLGD"/>
    <property type="match status" value="1"/>
</dbReference>
<dbReference type="PANTHER" id="PTHR43523">
    <property type="entry name" value="GLUCOSE-1-PHOSPHATE ADENYLYLTRANSFERASE-RELATED"/>
    <property type="match status" value="1"/>
</dbReference>
<keyword evidence="2" id="KW-0320">Glycogen biosynthesis</keyword>
<dbReference type="InterPro" id="IPR011004">
    <property type="entry name" value="Trimer_LpxA-like_sf"/>
</dbReference>
<dbReference type="InterPro" id="IPR005835">
    <property type="entry name" value="NTP_transferase_dom"/>
</dbReference>
<evidence type="ECO:0000256" key="2">
    <source>
        <dbReference type="ARBA" id="ARBA00023056"/>
    </source>
</evidence>
<dbReference type="Gene3D" id="2.160.10.10">
    <property type="entry name" value="Hexapeptide repeat proteins"/>
    <property type="match status" value="1"/>
</dbReference>